<sequence length="99" mass="10889">MRRALAFTATLQWENPAVLDAKPADEEIVATYGTPGHADYMAVTIEVRWSASARERILATSNAADQPDIERLLDSPMTVVVTCSQTDVIHHHFPGVDLD</sequence>
<dbReference type="RefSeq" id="WP_150122601.1">
    <property type="nucleotide sequence ID" value="NZ_LECT01000031.1"/>
</dbReference>
<comment type="caution">
    <text evidence="1">The sequence shown here is derived from an EMBL/GenBank/DDBJ whole genome shotgun (WGS) entry which is preliminary data.</text>
</comment>
<name>A0A0J1BAV5_RHOIS</name>
<reference evidence="1" key="1">
    <citation type="submission" date="2015-05" db="EMBL/GenBank/DDBJ databases">
        <title>Permanent draft genome of Rhodopirellula islandicus K833.</title>
        <authorList>
            <person name="Kizina J."/>
            <person name="Richter M."/>
            <person name="Glockner F.O."/>
            <person name="Harder J."/>
        </authorList>
    </citation>
    <scope>NUCLEOTIDE SEQUENCE [LARGE SCALE GENOMIC DNA]</scope>
    <source>
        <strain evidence="1">K833</strain>
    </source>
</reference>
<evidence type="ECO:0000313" key="2">
    <source>
        <dbReference type="Proteomes" id="UP000036367"/>
    </source>
</evidence>
<dbReference type="AlphaFoldDB" id="A0A0J1BAV5"/>
<protein>
    <submittedName>
        <fullName evidence="1">Uncharacterized protein</fullName>
    </submittedName>
</protein>
<gene>
    <name evidence="1" type="ORF">RISK_004033</name>
</gene>
<evidence type="ECO:0000313" key="1">
    <source>
        <dbReference type="EMBL" id="KLU03626.1"/>
    </source>
</evidence>
<dbReference type="EMBL" id="LECT01000031">
    <property type="protein sequence ID" value="KLU03626.1"/>
    <property type="molecule type" value="Genomic_DNA"/>
</dbReference>
<organism evidence="1 2">
    <name type="scientific">Rhodopirellula islandica</name>
    <dbReference type="NCBI Taxonomy" id="595434"/>
    <lineage>
        <taxon>Bacteria</taxon>
        <taxon>Pseudomonadati</taxon>
        <taxon>Planctomycetota</taxon>
        <taxon>Planctomycetia</taxon>
        <taxon>Pirellulales</taxon>
        <taxon>Pirellulaceae</taxon>
        <taxon>Rhodopirellula</taxon>
    </lineage>
</organism>
<accession>A0A0J1BAV5</accession>
<proteinExistence type="predicted"/>
<keyword evidence="2" id="KW-1185">Reference proteome</keyword>
<dbReference type="PATRIC" id="fig|595434.4.peg.3823"/>
<dbReference type="Proteomes" id="UP000036367">
    <property type="component" value="Unassembled WGS sequence"/>
</dbReference>